<keyword evidence="4 11" id="KW-0540">Nuclease</keyword>
<evidence type="ECO:0000313" key="15">
    <source>
        <dbReference type="WBParaSite" id="jg22837"/>
    </source>
</evidence>
<evidence type="ECO:0000256" key="4">
    <source>
        <dbReference type="ARBA" id="ARBA00022722"/>
    </source>
</evidence>
<keyword evidence="10" id="KW-0456">Lyase</keyword>
<reference evidence="15" key="1">
    <citation type="submission" date="2022-11" db="UniProtKB">
        <authorList>
            <consortium name="WormBaseParasite"/>
        </authorList>
    </citation>
    <scope>IDENTIFICATION</scope>
</reference>
<evidence type="ECO:0000313" key="14">
    <source>
        <dbReference type="Proteomes" id="UP000887574"/>
    </source>
</evidence>
<dbReference type="WBParaSite" id="jg22837">
    <property type="protein sequence ID" value="jg22837"/>
    <property type="gene ID" value="jg22837"/>
</dbReference>
<keyword evidence="5 11" id="KW-0479">Metal-binding</keyword>
<evidence type="ECO:0000256" key="12">
    <source>
        <dbReference type="SAM" id="MobiDB-lite"/>
    </source>
</evidence>
<evidence type="ECO:0000256" key="1">
    <source>
        <dbReference type="ARBA" id="ARBA00001936"/>
    </source>
</evidence>
<dbReference type="AlphaFoldDB" id="A0A915DRS1"/>
<dbReference type="GO" id="GO:0016787">
    <property type="term" value="F:hydrolase activity"/>
    <property type="evidence" value="ECO:0007669"/>
    <property type="project" value="UniProtKB-KW"/>
</dbReference>
<sequence>MIQKPKCVVRPLQKVVDLTAESSVHQLSSVSNTSLLDQPKNVLVGTSPEFEIAVYTVCALAQPINFRGVFGQVVHKKCVFDYLHSQVKAVVGVELGDGSWQRIVSVHLETMPAVDPTPEYYLEGRHHHHNSSHKPPHKKNETADPELQKLVDALWEADSEDRVSNSSITFNWGNKVDGEKDVSPSPLFNNVSEAFLERPVYKALLSIYNHSLFHLRSVCTEEESMDDVRRAALDTFLTTVTNTTVFKLAYEYLKGKNKTGDDYASFHATLFNLCGEFRDTIIEGQHYWVRFYLLEKAGLINYHGYYAYDANLLGTIQYKWNDYIKRIGGFLLRSSPAFDLSLFTVCSFTHSGNERCKFTINSNPLYVTSFKQSCDSGTCLSTSYPGMKF</sequence>
<dbReference type="GO" id="GO:0016829">
    <property type="term" value="F:lyase activity"/>
    <property type="evidence" value="ECO:0007669"/>
    <property type="project" value="UniProtKB-KW"/>
</dbReference>
<keyword evidence="6 11" id="KW-0255">Endonuclease</keyword>
<feature type="domain" description="EndoU" evidence="13">
    <location>
        <begin position="143"/>
        <end position="389"/>
    </location>
</feature>
<name>A0A915DRS1_9BILA</name>
<dbReference type="PANTHER" id="PTHR12439">
    <property type="entry name" value="PLACENTAL PROTEIN 11-RELATED"/>
    <property type="match status" value="1"/>
</dbReference>
<feature type="region of interest" description="Disordered" evidence="12">
    <location>
        <begin position="122"/>
        <end position="142"/>
    </location>
</feature>
<accession>A0A915DRS1</accession>
<dbReference type="InterPro" id="IPR037227">
    <property type="entry name" value="EndoU-like"/>
</dbReference>
<dbReference type="PROSITE" id="PS51959">
    <property type="entry name" value="ENDOU"/>
    <property type="match status" value="1"/>
</dbReference>
<proteinExistence type="inferred from homology"/>
<evidence type="ECO:0000256" key="11">
    <source>
        <dbReference type="RuleBase" id="RU367085"/>
    </source>
</evidence>
<feature type="compositionally biased region" description="Basic residues" evidence="12">
    <location>
        <begin position="125"/>
        <end position="137"/>
    </location>
</feature>
<evidence type="ECO:0000256" key="9">
    <source>
        <dbReference type="ARBA" id="ARBA00023211"/>
    </source>
</evidence>
<comment type="cofactor">
    <cofactor evidence="1 11">
        <name>Mn(2+)</name>
        <dbReference type="ChEBI" id="CHEBI:29035"/>
    </cofactor>
</comment>
<evidence type="ECO:0000256" key="8">
    <source>
        <dbReference type="ARBA" id="ARBA00022884"/>
    </source>
</evidence>
<dbReference type="GO" id="GO:0004521">
    <property type="term" value="F:RNA endonuclease activity"/>
    <property type="evidence" value="ECO:0007669"/>
    <property type="project" value="UniProtKB-UniRule"/>
</dbReference>
<organism evidence="14 15">
    <name type="scientific">Ditylenchus dipsaci</name>
    <dbReference type="NCBI Taxonomy" id="166011"/>
    <lineage>
        <taxon>Eukaryota</taxon>
        <taxon>Metazoa</taxon>
        <taxon>Ecdysozoa</taxon>
        <taxon>Nematoda</taxon>
        <taxon>Chromadorea</taxon>
        <taxon>Rhabditida</taxon>
        <taxon>Tylenchina</taxon>
        <taxon>Tylenchomorpha</taxon>
        <taxon>Sphaerularioidea</taxon>
        <taxon>Anguinidae</taxon>
        <taxon>Anguininae</taxon>
        <taxon>Ditylenchus</taxon>
    </lineage>
</organism>
<dbReference type="Proteomes" id="UP000887574">
    <property type="component" value="Unplaced"/>
</dbReference>
<comment type="subunit">
    <text evidence="3 11">Monomer.</text>
</comment>
<dbReference type="CDD" id="cd21159">
    <property type="entry name" value="XendoU"/>
    <property type="match status" value="1"/>
</dbReference>
<keyword evidence="14" id="KW-1185">Reference proteome</keyword>
<evidence type="ECO:0000256" key="10">
    <source>
        <dbReference type="ARBA" id="ARBA00023239"/>
    </source>
</evidence>
<protein>
    <submittedName>
        <fullName evidence="15">Endoribonuclease</fullName>
    </submittedName>
</protein>
<evidence type="ECO:0000256" key="6">
    <source>
        <dbReference type="ARBA" id="ARBA00022759"/>
    </source>
</evidence>
<evidence type="ECO:0000256" key="2">
    <source>
        <dbReference type="ARBA" id="ARBA00010168"/>
    </source>
</evidence>
<dbReference type="GO" id="GO:0003723">
    <property type="term" value="F:RNA binding"/>
    <property type="evidence" value="ECO:0007669"/>
    <property type="project" value="UniProtKB-UniRule"/>
</dbReference>
<evidence type="ECO:0000259" key="13">
    <source>
        <dbReference type="PROSITE" id="PS51959"/>
    </source>
</evidence>
<keyword evidence="9 11" id="KW-0464">Manganese</keyword>
<comment type="similarity">
    <text evidence="2 11">Belongs to the ENDOU family.</text>
</comment>
<evidence type="ECO:0000256" key="3">
    <source>
        <dbReference type="ARBA" id="ARBA00011245"/>
    </source>
</evidence>
<evidence type="ECO:0000256" key="7">
    <source>
        <dbReference type="ARBA" id="ARBA00022801"/>
    </source>
</evidence>
<keyword evidence="8 11" id="KW-0694">RNA-binding</keyword>
<dbReference type="InterPro" id="IPR039787">
    <property type="entry name" value="ENDOU"/>
</dbReference>
<dbReference type="GO" id="GO:0046872">
    <property type="term" value="F:metal ion binding"/>
    <property type="evidence" value="ECO:0007669"/>
    <property type="project" value="UniProtKB-UniRule"/>
</dbReference>
<keyword evidence="7 11" id="KW-0378">Hydrolase</keyword>
<dbReference type="InterPro" id="IPR018998">
    <property type="entry name" value="EndoU_C"/>
</dbReference>
<dbReference type="SUPFAM" id="SSF142877">
    <property type="entry name" value="EndoU-like"/>
    <property type="match status" value="2"/>
</dbReference>
<evidence type="ECO:0000256" key="5">
    <source>
        <dbReference type="ARBA" id="ARBA00022723"/>
    </source>
</evidence>
<dbReference type="PANTHER" id="PTHR12439:SF42">
    <property type="entry name" value="ENDORIBONUCLEASE-RELATED"/>
    <property type="match status" value="1"/>
</dbReference>
<dbReference type="Pfam" id="PF09412">
    <property type="entry name" value="XendoU"/>
    <property type="match status" value="2"/>
</dbReference>